<organism evidence="1 2">
    <name type="scientific">Rhizobium leguminosarum bv. trifolii (strain WSM1325)</name>
    <dbReference type="NCBI Taxonomy" id="395491"/>
    <lineage>
        <taxon>Bacteria</taxon>
        <taxon>Pseudomonadati</taxon>
        <taxon>Pseudomonadota</taxon>
        <taxon>Alphaproteobacteria</taxon>
        <taxon>Hyphomicrobiales</taxon>
        <taxon>Rhizobiaceae</taxon>
        <taxon>Rhizobium/Agrobacterium group</taxon>
        <taxon>Rhizobium</taxon>
    </lineage>
</organism>
<evidence type="ECO:0000313" key="1">
    <source>
        <dbReference type="EMBL" id="ACS60567.1"/>
    </source>
</evidence>
<evidence type="ECO:0000313" key="2">
    <source>
        <dbReference type="Proteomes" id="UP000002256"/>
    </source>
</evidence>
<protein>
    <submittedName>
        <fullName evidence="1">Uncharacterized protein</fullName>
    </submittedName>
</protein>
<dbReference type="AlphaFoldDB" id="C6B835"/>
<sequence>MSNKADNGSKPLAAPMVAKIEPEDQRSLNLEDVDMSRACVQGDVLVSKGQSSTFVSKLRKPKDG</sequence>
<proteinExistence type="predicted"/>
<keyword evidence="1" id="KW-0614">Plasmid</keyword>
<dbReference type="KEGG" id="rlg:Rleg_5777"/>
<reference evidence="1 2" key="1">
    <citation type="journal article" date="2010" name="Stand. Genomic Sci.">
        <title>Complete genome sequence of Rhizobium leguminosarum bv. trifolii strain WSM1325, an effective microsymbiont of annual Mediterranean clovers.</title>
        <authorList>
            <person name="Reeve W."/>
            <person name="O'Hara G."/>
            <person name="Chain P."/>
            <person name="Ardley J."/>
            <person name="Brau L."/>
            <person name="Nandesena K."/>
            <person name="Tiwari R."/>
            <person name="Copeland A."/>
            <person name="Nolan M."/>
            <person name="Han C."/>
            <person name="Brettin T."/>
            <person name="Land M."/>
            <person name="Ovchinikova G."/>
            <person name="Ivanova N."/>
            <person name="Mavromatis K."/>
            <person name="Markowitz V."/>
            <person name="Kyrpides N."/>
            <person name="Melino V."/>
            <person name="Denton M."/>
            <person name="Yates R."/>
            <person name="Howieson J."/>
        </authorList>
    </citation>
    <scope>NUCLEOTIDE SEQUENCE [LARGE SCALE GENOMIC DNA]</scope>
    <source>
        <strain evidence="1 2">WSM1325</strain>
        <plasmid evidence="2">Plasmid pR132503</plasmid>
    </source>
</reference>
<dbReference type="Proteomes" id="UP000002256">
    <property type="component" value="Plasmid pR132503"/>
</dbReference>
<accession>C6B835</accession>
<name>C6B835_RHILS</name>
<geneLocation type="plasmid" evidence="1 2">
    <name>pR132503</name>
</geneLocation>
<dbReference type="OrthoDB" id="153403at82115"/>
<dbReference type="EMBL" id="CP001625">
    <property type="protein sequence ID" value="ACS60567.1"/>
    <property type="molecule type" value="Genomic_DNA"/>
</dbReference>
<dbReference type="HOGENOM" id="CLU_207288_0_0_5"/>
<gene>
    <name evidence="1" type="ordered locus">Rleg_5777</name>
</gene>